<dbReference type="STRING" id="1448308.A0A2T2NZ87"/>
<comment type="similarity">
    <text evidence="2 4">Belongs to the terpene synthase family.</text>
</comment>
<keyword evidence="3 4" id="KW-0460">Magnesium</keyword>
<dbReference type="PANTHER" id="PTHR35201">
    <property type="entry name" value="TERPENE SYNTHASE"/>
    <property type="match status" value="1"/>
</dbReference>
<evidence type="ECO:0000256" key="4">
    <source>
        <dbReference type="RuleBase" id="RU366034"/>
    </source>
</evidence>
<dbReference type="GO" id="GO:0008299">
    <property type="term" value="P:isoprenoid biosynthetic process"/>
    <property type="evidence" value="ECO:0007669"/>
    <property type="project" value="UniProtKB-ARBA"/>
</dbReference>
<dbReference type="SFLD" id="SFLDG01020">
    <property type="entry name" value="Terpene_Cyclase_Like_2"/>
    <property type="match status" value="1"/>
</dbReference>
<dbReference type="EMBL" id="KZ678131">
    <property type="protein sequence ID" value="PSN70740.1"/>
    <property type="molecule type" value="Genomic_DNA"/>
</dbReference>
<dbReference type="AlphaFoldDB" id="A0A2T2NZ87"/>
<dbReference type="Pfam" id="PF19086">
    <property type="entry name" value="Terpene_syn_C_2"/>
    <property type="match status" value="1"/>
</dbReference>
<dbReference type="SFLD" id="SFLDS00005">
    <property type="entry name" value="Isoprenoid_Synthase_Type_I"/>
    <property type="match status" value="1"/>
</dbReference>
<protein>
    <recommendedName>
        <fullName evidence="4">Terpene synthase</fullName>
        <ecNumber evidence="4">4.2.3.-</ecNumber>
    </recommendedName>
</protein>
<comment type="cofactor">
    <cofactor evidence="1 4">
        <name>Mg(2+)</name>
        <dbReference type="ChEBI" id="CHEBI:18420"/>
    </cofactor>
</comment>
<dbReference type="InterPro" id="IPR034686">
    <property type="entry name" value="Terpene_cyclase-like_2"/>
</dbReference>
<dbReference type="GO" id="GO:0046872">
    <property type="term" value="F:metal ion binding"/>
    <property type="evidence" value="ECO:0007669"/>
    <property type="project" value="UniProtKB-KW"/>
</dbReference>
<dbReference type="PANTHER" id="PTHR35201:SF4">
    <property type="entry name" value="BETA-PINACENE SYNTHASE-RELATED"/>
    <property type="match status" value="1"/>
</dbReference>
<evidence type="ECO:0000256" key="1">
    <source>
        <dbReference type="ARBA" id="ARBA00001946"/>
    </source>
</evidence>
<dbReference type="GO" id="GO:0010333">
    <property type="term" value="F:terpene synthase activity"/>
    <property type="evidence" value="ECO:0007669"/>
    <property type="project" value="InterPro"/>
</dbReference>
<keyword evidence="4" id="KW-0479">Metal-binding</keyword>
<keyword evidence="6" id="KW-1185">Reference proteome</keyword>
<name>A0A2T2NZ87_CORCC</name>
<proteinExistence type="inferred from homology"/>
<accession>A0A2T2NZ87</accession>
<reference evidence="5 6" key="1">
    <citation type="journal article" date="2018" name="Front. Microbiol.">
        <title>Genome-Wide Analysis of Corynespora cassiicola Leaf Fall Disease Putative Effectors.</title>
        <authorList>
            <person name="Lopez D."/>
            <person name="Ribeiro S."/>
            <person name="Label P."/>
            <person name="Fumanal B."/>
            <person name="Venisse J.S."/>
            <person name="Kohler A."/>
            <person name="de Oliveira R.R."/>
            <person name="Labutti K."/>
            <person name="Lipzen A."/>
            <person name="Lail K."/>
            <person name="Bauer D."/>
            <person name="Ohm R.A."/>
            <person name="Barry K.W."/>
            <person name="Spatafora J."/>
            <person name="Grigoriev I.V."/>
            <person name="Martin F.M."/>
            <person name="Pujade-Renaud V."/>
        </authorList>
    </citation>
    <scope>NUCLEOTIDE SEQUENCE [LARGE SCALE GENOMIC DNA]</scope>
    <source>
        <strain evidence="5 6">Philippines</strain>
    </source>
</reference>
<dbReference type="Proteomes" id="UP000240883">
    <property type="component" value="Unassembled WGS sequence"/>
</dbReference>
<sequence length="384" mass="44174">MQLLSRQKKSAFWESEHATSIPVRFSSTSKPQTQDERKKLLASLRGQTIRVPNLAAFHKHWPSRTNENIDRIRQDIRKWLGKTLPPGKALDRLQESDFGHFGATWWPCAPFDKLKAVTYLAVWLFTWDDDIDISSGTMWSELEVAQRYREQTIAYVRYSLGIDSVRPDVQDRIILNFEFIGTAVRECYTLEQRQMFLREIVFFIEMSEQEQRLRLSGSIATVEEYWHYRLGSAAVAVCLALNEFSWDGMSLPIEFYSDKDVRALFRHTTTLVAAVNDLLSIQMEVKEQAIDSLIPILYFKFGDMQVAVNKVAAFIQEEVQNLDKAAESLSLKYHDADAAIRQQVHQFIDGCKHYVTGNVTWSLKTTRYGVSGKVNSLGEVVITL</sequence>
<dbReference type="SUPFAM" id="SSF48576">
    <property type="entry name" value="Terpenoid synthases"/>
    <property type="match status" value="1"/>
</dbReference>
<dbReference type="EC" id="4.2.3.-" evidence="4"/>
<evidence type="ECO:0000256" key="2">
    <source>
        <dbReference type="ARBA" id="ARBA00006333"/>
    </source>
</evidence>
<dbReference type="InterPro" id="IPR008949">
    <property type="entry name" value="Isoprenoid_synthase_dom_sf"/>
</dbReference>
<dbReference type="OrthoDB" id="2861623at2759"/>
<evidence type="ECO:0000256" key="3">
    <source>
        <dbReference type="ARBA" id="ARBA00022842"/>
    </source>
</evidence>
<dbReference type="Gene3D" id="1.10.600.10">
    <property type="entry name" value="Farnesyl Diphosphate Synthase"/>
    <property type="match status" value="1"/>
</dbReference>
<gene>
    <name evidence="5" type="ORF">BS50DRAFT_673499</name>
</gene>
<organism evidence="5 6">
    <name type="scientific">Corynespora cassiicola Philippines</name>
    <dbReference type="NCBI Taxonomy" id="1448308"/>
    <lineage>
        <taxon>Eukaryota</taxon>
        <taxon>Fungi</taxon>
        <taxon>Dikarya</taxon>
        <taxon>Ascomycota</taxon>
        <taxon>Pezizomycotina</taxon>
        <taxon>Dothideomycetes</taxon>
        <taxon>Pleosporomycetidae</taxon>
        <taxon>Pleosporales</taxon>
        <taxon>Corynesporascaceae</taxon>
        <taxon>Corynespora</taxon>
    </lineage>
</organism>
<keyword evidence="4" id="KW-0456">Lyase</keyword>
<evidence type="ECO:0000313" key="5">
    <source>
        <dbReference type="EMBL" id="PSN70740.1"/>
    </source>
</evidence>
<evidence type="ECO:0000313" key="6">
    <source>
        <dbReference type="Proteomes" id="UP000240883"/>
    </source>
</evidence>